<reference evidence="3" key="1">
    <citation type="submission" date="2021-01" db="EMBL/GenBank/DDBJ databases">
        <title>Whole genome shotgun sequence of Catellatospora methionotrophica NBRC 14553.</title>
        <authorList>
            <person name="Komaki H."/>
            <person name="Tamura T."/>
        </authorList>
    </citation>
    <scope>NUCLEOTIDE SEQUENCE</scope>
    <source>
        <strain evidence="3">NBRC 14553</strain>
    </source>
</reference>
<dbReference type="PANTHER" id="PTHR30006">
    <property type="entry name" value="THIAMINE-BINDING PERIPLASMIC PROTEIN-RELATED"/>
    <property type="match status" value="1"/>
</dbReference>
<dbReference type="GO" id="GO:0030976">
    <property type="term" value="F:thiamine pyrophosphate binding"/>
    <property type="evidence" value="ECO:0007669"/>
    <property type="project" value="TreeGrafter"/>
</dbReference>
<keyword evidence="1 2" id="KW-0732">Signal</keyword>
<feature type="signal peptide" evidence="2">
    <location>
        <begin position="1"/>
        <end position="24"/>
    </location>
</feature>
<proteinExistence type="predicted"/>
<evidence type="ECO:0000313" key="3">
    <source>
        <dbReference type="EMBL" id="GIG18152.1"/>
    </source>
</evidence>
<dbReference type="AlphaFoldDB" id="A0A8J3PI76"/>
<dbReference type="PROSITE" id="PS51257">
    <property type="entry name" value="PROKAR_LIPOPROTEIN"/>
    <property type="match status" value="1"/>
</dbReference>
<keyword evidence="4" id="KW-1185">Reference proteome</keyword>
<dbReference type="GO" id="GO:0015888">
    <property type="term" value="P:thiamine transport"/>
    <property type="evidence" value="ECO:0007669"/>
    <property type="project" value="TreeGrafter"/>
</dbReference>
<dbReference type="SUPFAM" id="SSF53850">
    <property type="entry name" value="Periplasmic binding protein-like II"/>
    <property type="match status" value="1"/>
</dbReference>
<feature type="chain" id="PRO_5035204595" evidence="2">
    <location>
        <begin position="25"/>
        <end position="349"/>
    </location>
</feature>
<comment type="caution">
    <text evidence="3">The sequence shown here is derived from an EMBL/GenBank/DDBJ whole genome shotgun (WGS) entry which is preliminary data.</text>
</comment>
<gene>
    <name evidence="3" type="ORF">Cme02nite_64840</name>
</gene>
<dbReference type="Gene3D" id="3.40.190.10">
    <property type="entry name" value="Periplasmic binding protein-like II"/>
    <property type="match status" value="2"/>
</dbReference>
<evidence type="ECO:0000313" key="4">
    <source>
        <dbReference type="Proteomes" id="UP000660339"/>
    </source>
</evidence>
<evidence type="ECO:0000256" key="1">
    <source>
        <dbReference type="ARBA" id="ARBA00022729"/>
    </source>
</evidence>
<sequence>MNGMKLRLSFVAAVAVLGTVSACGATDGAGATGDGAAGTTVVQYNSADAWANYKAIRAAFKAESGITVPADIKNSGQAITAIEEQKAHPQADVGYWGVTFGIQAATKGLVESYQPVGVGDVPADLKATDGSWVGVHYGVVAMLVNTKALKGAPVPQSWADLLKPDYKDKVFYADPASAAIGYSTAVAVNVANGGTEDNWAPGIKYFQDLKKNGAKAPTNTSPAKAASGEYPILIDTDFNGYNQKYNNNAPIEVVIPSDGTVKVVYTVGLVKGGPNPVGAKKWIDFLLSDKGQQMFAQFFVHPVRGTMPAEVTAKIAPQAAYDGARSVDFVKLSQAQAGFNELYKKEVAG</sequence>
<evidence type="ECO:0000256" key="2">
    <source>
        <dbReference type="SAM" id="SignalP"/>
    </source>
</evidence>
<dbReference type="EMBL" id="BONJ01000037">
    <property type="protein sequence ID" value="GIG18152.1"/>
    <property type="molecule type" value="Genomic_DNA"/>
</dbReference>
<organism evidence="3 4">
    <name type="scientific">Catellatospora methionotrophica</name>
    <dbReference type="NCBI Taxonomy" id="121620"/>
    <lineage>
        <taxon>Bacteria</taxon>
        <taxon>Bacillati</taxon>
        <taxon>Actinomycetota</taxon>
        <taxon>Actinomycetes</taxon>
        <taxon>Micromonosporales</taxon>
        <taxon>Micromonosporaceae</taxon>
        <taxon>Catellatospora</taxon>
    </lineage>
</organism>
<accession>A0A8J3PI76</accession>
<dbReference type="PANTHER" id="PTHR30006:SF2">
    <property type="entry name" value="ABC TRANSPORTER SUBSTRATE-BINDING PROTEIN"/>
    <property type="match status" value="1"/>
</dbReference>
<dbReference type="Pfam" id="PF13343">
    <property type="entry name" value="SBP_bac_6"/>
    <property type="match status" value="1"/>
</dbReference>
<dbReference type="GO" id="GO:0030288">
    <property type="term" value="C:outer membrane-bounded periplasmic space"/>
    <property type="evidence" value="ECO:0007669"/>
    <property type="project" value="TreeGrafter"/>
</dbReference>
<dbReference type="Proteomes" id="UP000660339">
    <property type="component" value="Unassembled WGS sequence"/>
</dbReference>
<name>A0A8J3PI76_9ACTN</name>
<dbReference type="GO" id="GO:0030975">
    <property type="term" value="F:thiamine binding"/>
    <property type="evidence" value="ECO:0007669"/>
    <property type="project" value="TreeGrafter"/>
</dbReference>
<protein>
    <submittedName>
        <fullName evidence="3">ABC transporter substrate-binding protein</fullName>
    </submittedName>
</protein>